<feature type="domain" description="FtsK" evidence="5">
    <location>
        <begin position="1188"/>
        <end position="1372"/>
    </location>
</feature>
<feature type="binding site" evidence="4">
    <location>
        <begin position="310"/>
        <end position="317"/>
    </location>
    <ligand>
        <name>ATP</name>
        <dbReference type="ChEBI" id="CHEBI:30616"/>
    </ligand>
</feature>
<dbReference type="InterPro" id="IPR023837">
    <property type="entry name" value="EccCb-like_Actinobacteria"/>
</dbReference>
<sequence>MGTRHALLVATSDYRDPGLRRLRSPVKEAHQLRDLLRDPAIGDFDSVQMVVNESKAGVEREVETLFRDRGPDDMVLLFVSGHGIKNDHSELFFAAYNTELALPYSTAIPAAVVQSMIRDCRAQSIAVILDCCYSGVFTNDIVARSSTAVDVTDRFGGDNQSGGGVYVMTATNEIEYAYEQEQLVLNKPIAVSAFTSAIIEGLKTGAADTDHDGAITAEELFQFASRKLHAEGMTPTNGGVRHRSIVLAKAARSRLLAEEDSLRLKELIPADQARSGPTVPIGRAHDVDRHHGEIVSIDPFDHHGHLAVIGRFRSGKSTLLRTLIVGHSATHPADEVRFYCLDSDGALVGLQRRANVLANAIDNATAQAVLREVEGLIEQRKKLFHRYGIENLDFYREIRRRHADKLPGDHHADVFLVVDGWETFAEDIPGFATTVRRIAERGLACGVHIILTARQWENIPRAVALLLQAHIELALDDPGASRIDPELSATLPAEPGWALSDRRRFRVALPQLEDGPDIPEDLTALLHSPIVPGDLEISAGQEATGRTVDPVPLWNLDGGFDPQRAWAPRPPDELYRIAFGVDEAGLPIELDIKEVSARGMGPHGLCVGATGSGKSEFLRTLVLGLMATHPSTALNFVLIDFKGGATFHDFAAAPHVSAVVSNLESDVSLIDRMQDALSGELYRRQELLNAASAKDVWEYRRKREAGDERCEEPLPTLFVIIDEFAELLARQPDFAELFLMIGRLGRSLQVHLLLASQRLEEGKLRGLDAHLSYRIGLRTFNATESRAAIGVPDAAELPTDGGHGYLKHPNGMTRFRAAYVSGSGDGESAPLLYELLAELRGRGPQAREIWLPPLDPPPTLDALLPPLQQTEDRGYAAAGYAGRGRLQVPVGLIDIPFQQRQEPFLLDLSGQAGHGAIVGGVGSGKSNAVRAMIASMALTHTPQEAQFYCIDLGGGGLFTLRDLPHVGGVGGRRDADRVRRTIAQLRMLLAEREELFEKNRVEGMTDYRDRKRRGEFENDPYGDVFLVIDGWRSFREEFEPLEQDVLNLASNGLAYGIHVFVTAARWAEIRPALRDLLQTRIELRLGDPSESEVDRKLAAKVPDGRPGRGLHTSKLHFLVALPHVGSAEPDDVSARVADLVYRIRSSWQGRPAPEIRLLPEMLPYQRLPRPEQQPIPKLVPIGINEDDLAPVYLDFLVESHFYVFGEQDSGKTAVLRTILRGITERYTPQEALILLVDYRRTLIGFLDTGHLLEYSVTADQLKSNINDVCRSLKKRLPGPDITQEQLKNRSWWSGPELFVVVDDYELVAPQGNNPLAPLAEFVGQASDVGLHLVLARNSGGAARALYEPVLGRLRETSAPGLVLSAHKDDGQLIANIKSRPLPPGRGTFASRMLRGGPQLLQTAFIPAE</sequence>
<dbReference type="Gene3D" id="3.40.50.1460">
    <property type="match status" value="1"/>
</dbReference>
<evidence type="ECO:0000256" key="4">
    <source>
        <dbReference type="PROSITE-ProRule" id="PRU00289"/>
    </source>
</evidence>
<dbReference type="PROSITE" id="PS50901">
    <property type="entry name" value="FTSK"/>
    <property type="match status" value="4"/>
</dbReference>
<dbReference type="Pfam" id="PF01580">
    <property type="entry name" value="FtsK_SpoIIIE"/>
    <property type="match status" value="3"/>
</dbReference>
<evidence type="ECO:0000259" key="5">
    <source>
        <dbReference type="PROSITE" id="PS50901"/>
    </source>
</evidence>
<dbReference type="SMART" id="SM00382">
    <property type="entry name" value="AAA"/>
    <property type="match status" value="3"/>
</dbReference>
<name>A0ABN3VHK9_9PSEU</name>
<evidence type="ECO:0000313" key="6">
    <source>
        <dbReference type="EMBL" id="GAA2806019.1"/>
    </source>
</evidence>
<keyword evidence="3 4" id="KW-0067">ATP-binding</keyword>
<dbReference type="SUPFAM" id="SSF52540">
    <property type="entry name" value="P-loop containing nucleoside triphosphate hydrolases"/>
    <property type="match status" value="4"/>
</dbReference>
<organism evidence="6 7">
    <name type="scientific">Saccharopolyspora taberi</name>
    <dbReference type="NCBI Taxonomy" id="60895"/>
    <lineage>
        <taxon>Bacteria</taxon>
        <taxon>Bacillati</taxon>
        <taxon>Actinomycetota</taxon>
        <taxon>Actinomycetes</taxon>
        <taxon>Pseudonocardiales</taxon>
        <taxon>Pseudonocardiaceae</taxon>
        <taxon>Saccharopolyspora</taxon>
    </lineage>
</organism>
<dbReference type="InterPro" id="IPR029030">
    <property type="entry name" value="Caspase-like_dom_sf"/>
</dbReference>
<feature type="binding site" evidence="4">
    <location>
        <begin position="919"/>
        <end position="926"/>
    </location>
    <ligand>
        <name>ATP</name>
        <dbReference type="ChEBI" id="CHEBI:30616"/>
    </ligand>
</feature>
<dbReference type="InterPro" id="IPR050206">
    <property type="entry name" value="FtsK/SpoIIIE/SftA"/>
</dbReference>
<dbReference type="NCBIfam" id="NF047832">
    <property type="entry name" value="caspase_w_EACC1"/>
    <property type="match status" value="1"/>
</dbReference>
<evidence type="ECO:0000256" key="2">
    <source>
        <dbReference type="ARBA" id="ARBA00022741"/>
    </source>
</evidence>
<dbReference type="InterPro" id="IPR011600">
    <property type="entry name" value="Pept_C14_caspase"/>
</dbReference>
<dbReference type="Pfam" id="PF00656">
    <property type="entry name" value="Peptidase_C14"/>
    <property type="match status" value="1"/>
</dbReference>
<feature type="domain" description="FtsK" evidence="5">
    <location>
        <begin position="585"/>
        <end position="786"/>
    </location>
</feature>
<dbReference type="RefSeq" id="WP_344683049.1">
    <property type="nucleotide sequence ID" value="NZ_BAAAUX010000019.1"/>
</dbReference>
<evidence type="ECO:0000256" key="3">
    <source>
        <dbReference type="ARBA" id="ARBA00022840"/>
    </source>
</evidence>
<keyword evidence="7" id="KW-1185">Reference proteome</keyword>
<dbReference type="SUPFAM" id="SSF52129">
    <property type="entry name" value="Caspase-like"/>
    <property type="match status" value="1"/>
</dbReference>
<evidence type="ECO:0000256" key="1">
    <source>
        <dbReference type="ARBA" id="ARBA00022737"/>
    </source>
</evidence>
<feature type="domain" description="FtsK" evidence="5">
    <location>
        <begin position="292"/>
        <end position="482"/>
    </location>
</feature>
<dbReference type="InterPro" id="IPR018247">
    <property type="entry name" value="EF_Hand_1_Ca_BS"/>
</dbReference>
<feature type="binding site" evidence="4">
    <location>
        <begin position="1205"/>
        <end position="1212"/>
    </location>
    <ligand>
        <name>ATP</name>
        <dbReference type="ChEBI" id="CHEBI:30616"/>
    </ligand>
</feature>
<dbReference type="InterPro" id="IPR027417">
    <property type="entry name" value="P-loop_NTPase"/>
</dbReference>
<dbReference type="InterPro" id="IPR003593">
    <property type="entry name" value="AAA+_ATPase"/>
</dbReference>
<reference evidence="6 7" key="1">
    <citation type="journal article" date="2019" name="Int. J. Syst. Evol. Microbiol.">
        <title>The Global Catalogue of Microorganisms (GCM) 10K type strain sequencing project: providing services to taxonomists for standard genome sequencing and annotation.</title>
        <authorList>
            <consortium name="The Broad Institute Genomics Platform"/>
            <consortium name="The Broad Institute Genome Sequencing Center for Infectious Disease"/>
            <person name="Wu L."/>
            <person name="Ma J."/>
        </authorList>
    </citation>
    <scope>NUCLEOTIDE SEQUENCE [LARGE SCALE GENOMIC DNA]</scope>
    <source>
        <strain evidence="6 7">JCM 9383</strain>
    </source>
</reference>
<feature type="binding site" evidence="4">
    <location>
        <begin position="608"/>
        <end position="615"/>
    </location>
    <ligand>
        <name>ATP</name>
        <dbReference type="ChEBI" id="CHEBI:30616"/>
    </ligand>
</feature>
<gene>
    <name evidence="6" type="ORF">GCM10010470_46590</name>
</gene>
<dbReference type="InterPro" id="IPR002543">
    <property type="entry name" value="FtsK_dom"/>
</dbReference>
<dbReference type="PANTHER" id="PTHR22683:SF1">
    <property type="entry name" value="TYPE VII SECRETION SYSTEM PROTEIN ESSC"/>
    <property type="match status" value="1"/>
</dbReference>
<dbReference type="NCBIfam" id="TIGR03925">
    <property type="entry name" value="T7SS_EccC_b"/>
    <property type="match status" value="1"/>
</dbReference>
<proteinExistence type="predicted"/>
<dbReference type="PANTHER" id="PTHR22683">
    <property type="entry name" value="SPORULATION PROTEIN RELATED"/>
    <property type="match status" value="1"/>
</dbReference>
<keyword evidence="1" id="KW-0677">Repeat</keyword>
<protein>
    <recommendedName>
        <fullName evidence="5">FtsK domain-containing protein</fullName>
    </recommendedName>
</protein>
<feature type="domain" description="FtsK" evidence="5">
    <location>
        <begin position="901"/>
        <end position="1092"/>
    </location>
</feature>
<dbReference type="Gene3D" id="3.40.50.300">
    <property type="entry name" value="P-loop containing nucleotide triphosphate hydrolases"/>
    <property type="match status" value="4"/>
</dbReference>
<comment type="caution">
    <text evidence="6">The sequence shown here is derived from an EMBL/GenBank/DDBJ whole genome shotgun (WGS) entry which is preliminary data.</text>
</comment>
<keyword evidence="2 4" id="KW-0547">Nucleotide-binding</keyword>
<accession>A0ABN3VHK9</accession>
<dbReference type="Proteomes" id="UP001500979">
    <property type="component" value="Unassembled WGS sequence"/>
</dbReference>
<dbReference type="EMBL" id="BAAAUX010000019">
    <property type="protein sequence ID" value="GAA2806019.1"/>
    <property type="molecule type" value="Genomic_DNA"/>
</dbReference>
<dbReference type="PROSITE" id="PS00018">
    <property type="entry name" value="EF_HAND_1"/>
    <property type="match status" value="1"/>
</dbReference>
<evidence type="ECO:0000313" key="7">
    <source>
        <dbReference type="Proteomes" id="UP001500979"/>
    </source>
</evidence>